<dbReference type="STRING" id="765440.A0A0C3GMW8"/>
<dbReference type="Gene3D" id="2.30.110.10">
    <property type="entry name" value="Electron Transport, Fmn-binding Protein, Chain A"/>
    <property type="match status" value="1"/>
</dbReference>
<evidence type="ECO:0000313" key="4">
    <source>
        <dbReference type="Proteomes" id="UP000054166"/>
    </source>
</evidence>
<dbReference type="EMBL" id="KN832970">
    <property type="protein sequence ID" value="KIM91866.1"/>
    <property type="molecule type" value="Genomic_DNA"/>
</dbReference>
<evidence type="ECO:0000259" key="2">
    <source>
        <dbReference type="Pfam" id="PF13883"/>
    </source>
</evidence>
<dbReference type="InParanoid" id="A0A0C3GMW8"/>
<dbReference type="AlphaFoldDB" id="A0A0C3GMW8"/>
<reference evidence="4" key="2">
    <citation type="submission" date="2015-01" db="EMBL/GenBank/DDBJ databases">
        <title>Evolutionary Origins and Diversification of the Mycorrhizal Mutualists.</title>
        <authorList>
            <consortium name="DOE Joint Genome Institute"/>
            <consortium name="Mycorrhizal Genomics Consortium"/>
            <person name="Kohler A."/>
            <person name="Kuo A."/>
            <person name="Nagy L.G."/>
            <person name="Floudas D."/>
            <person name="Copeland A."/>
            <person name="Barry K.W."/>
            <person name="Cichocki N."/>
            <person name="Veneault-Fourrey C."/>
            <person name="LaButti K."/>
            <person name="Lindquist E.A."/>
            <person name="Lipzen A."/>
            <person name="Lundell T."/>
            <person name="Morin E."/>
            <person name="Murat C."/>
            <person name="Riley R."/>
            <person name="Ohm R."/>
            <person name="Sun H."/>
            <person name="Tunlid A."/>
            <person name="Henrissat B."/>
            <person name="Grigoriev I.V."/>
            <person name="Hibbett D.S."/>
            <person name="Martin F."/>
        </authorList>
    </citation>
    <scope>NUCLEOTIDE SEQUENCE [LARGE SCALE GENOMIC DNA]</scope>
    <source>
        <strain evidence="4">F 1598</strain>
    </source>
</reference>
<sequence>MMAYAFLTWIVLLMLLRVIAYETVQDAAIISRHMVEHSINSIGTMATVYPSDHPTMAGQPFGLQEYYASCFSNGSLTLLVLPISRHSQNILHSPVHSASITISSQHPAASHSRVSLLGNVTVYQDWDNVFEEEAIKACYLGRHPDASRWLPNDEDAAHIAYWARFDPHSIYFVGGFGDEHYIGYIPLEIYQNASAARGVAGRVLIEQHA</sequence>
<keyword evidence="4" id="KW-1185">Reference proteome</keyword>
<evidence type="ECO:0000256" key="1">
    <source>
        <dbReference type="SAM" id="SignalP"/>
    </source>
</evidence>
<dbReference type="HOGENOM" id="CLU_056802_3_1_1"/>
<keyword evidence="1" id="KW-0732">Signal</keyword>
<dbReference type="Proteomes" id="UP000054166">
    <property type="component" value="Unassembled WGS sequence"/>
</dbReference>
<organism evidence="3 4">
    <name type="scientific">Piloderma croceum (strain F 1598)</name>
    <dbReference type="NCBI Taxonomy" id="765440"/>
    <lineage>
        <taxon>Eukaryota</taxon>
        <taxon>Fungi</taxon>
        <taxon>Dikarya</taxon>
        <taxon>Basidiomycota</taxon>
        <taxon>Agaricomycotina</taxon>
        <taxon>Agaricomycetes</taxon>
        <taxon>Agaricomycetidae</taxon>
        <taxon>Atheliales</taxon>
        <taxon>Atheliaceae</taxon>
        <taxon>Piloderma</taxon>
    </lineage>
</organism>
<feature type="chain" id="PRO_5002164964" description="CREG-like beta-barrel domain-containing protein" evidence="1">
    <location>
        <begin position="21"/>
        <end position="209"/>
    </location>
</feature>
<protein>
    <recommendedName>
        <fullName evidence="2">CREG-like beta-barrel domain-containing protein</fullName>
    </recommendedName>
</protein>
<dbReference type="InterPro" id="IPR012349">
    <property type="entry name" value="Split_barrel_FMN-bd"/>
</dbReference>
<dbReference type="InterPro" id="IPR055343">
    <property type="entry name" value="CREG_beta-barrel"/>
</dbReference>
<name>A0A0C3GMW8_PILCF</name>
<accession>A0A0C3GMW8</accession>
<dbReference type="PANTHER" id="PTHR37273">
    <property type="entry name" value="CHROMOSOME 8, WHOLE GENOME SHOTGUN SEQUENCE"/>
    <property type="match status" value="1"/>
</dbReference>
<reference evidence="3 4" key="1">
    <citation type="submission" date="2014-04" db="EMBL/GenBank/DDBJ databases">
        <authorList>
            <consortium name="DOE Joint Genome Institute"/>
            <person name="Kuo A."/>
            <person name="Tarkka M."/>
            <person name="Buscot F."/>
            <person name="Kohler A."/>
            <person name="Nagy L.G."/>
            <person name="Floudas D."/>
            <person name="Copeland A."/>
            <person name="Barry K.W."/>
            <person name="Cichocki N."/>
            <person name="Veneault-Fourrey C."/>
            <person name="LaButti K."/>
            <person name="Lindquist E.A."/>
            <person name="Lipzen A."/>
            <person name="Lundell T."/>
            <person name="Morin E."/>
            <person name="Murat C."/>
            <person name="Sun H."/>
            <person name="Tunlid A."/>
            <person name="Henrissat B."/>
            <person name="Grigoriev I.V."/>
            <person name="Hibbett D.S."/>
            <person name="Martin F."/>
            <person name="Nordberg H.P."/>
            <person name="Cantor M.N."/>
            <person name="Hua S.X."/>
        </authorList>
    </citation>
    <scope>NUCLEOTIDE SEQUENCE [LARGE SCALE GENOMIC DNA]</scope>
    <source>
        <strain evidence="3 4">F 1598</strain>
    </source>
</reference>
<feature type="domain" description="CREG-like beta-barrel" evidence="2">
    <location>
        <begin position="23"/>
        <end position="190"/>
    </location>
</feature>
<feature type="signal peptide" evidence="1">
    <location>
        <begin position="1"/>
        <end position="20"/>
    </location>
</feature>
<dbReference type="SUPFAM" id="SSF50475">
    <property type="entry name" value="FMN-binding split barrel"/>
    <property type="match status" value="1"/>
</dbReference>
<dbReference type="OrthoDB" id="2138282at2759"/>
<evidence type="ECO:0000313" key="3">
    <source>
        <dbReference type="EMBL" id="KIM91866.1"/>
    </source>
</evidence>
<gene>
    <name evidence="3" type="ORF">PILCRDRAFT_101699</name>
</gene>
<dbReference type="Pfam" id="PF13883">
    <property type="entry name" value="CREG_beta-barrel"/>
    <property type="match status" value="1"/>
</dbReference>
<dbReference type="PANTHER" id="PTHR37273:SF1">
    <property type="entry name" value="ADL397C-AP"/>
    <property type="match status" value="1"/>
</dbReference>
<proteinExistence type="predicted"/>